<sequence>MSLYIAKTSVKRDYTGFEETLHGRTFNQGDNIFAETGHHGQIVDRSRTRFSVIANTPCRESRPSPKMPPQHRPALRPLEASPTPNIMTSSSRIVGPTLWLTLKSRNEEELRVKARERMRRMRERAREDPTKLKEQAAQKKKHDEAYRASPLTLCPDTKNPSASSSNYGDSTSTGWNIASTDLLPRLETTNLSADGVQRIGGLLLCPPTYAKSKKQKPS</sequence>
<feature type="region of interest" description="Disordered" evidence="1">
    <location>
        <begin position="57"/>
        <end position="89"/>
    </location>
</feature>
<reference evidence="2" key="1">
    <citation type="submission" date="2023-03" db="EMBL/GenBank/DDBJ databases">
        <title>Massive genome expansion in bonnet fungi (Mycena s.s.) driven by repeated elements and novel gene families across ecological guilds.</title>
        <authorList>
            <consortium name="Lawrence Berkeley National Laboratory"/>
            <person name="Harder C.B."/>
            <person name="Miyauchi S."/>
            <person name="Viragh M."/>
            <person name="Kuo A."/>
            <person name="Thoen E."/>
            <person name="Andreopoulos B."/>
            <person name="Lu D."/>
            <person name="Skrede I."/>
            <person name="Drula E."/>
            <person name="Henrissat B."/>
            <person name="Morin E."/>
            <person name="Kohler A."/>
            <person name="Barry K."/>
            <person name="LaButti K."/>
            <person name="Morin E."/>
            <person name="Salamov A."/>
            <person name="Lipzen A."/>
            <person name="Mereny Z."/>
            <person name="Hegedus B."/>
            <person name="Baldrian P."/>
            <person name="Stursova M."/>
            <person name="Weitz H."/>
            <person name="Taylor A."/>
            <person name="Grigoriev I.V."/>
            <person name="Nagy L.G."/>
            <person name="Martin F."/>
            <person name="Kauserud H."/>
        </authorList>
    </citation>
    <scope>NUCLEOTIDE SEQUENCE</scope>
    <source>
        <strain evidence="2">CBHHK182m</strain>
    </source>
</reference>
<feature type="compositionally biased region" description="Polar residues" evidence="1">
    <location>
        <begin position="158"/>
        <end position="174"/>
    </location>
</feature>
<dbReference type="EMBL" id="JARKIB010000389">
    <property type="protein sequence ID" value="KAJ7711682.1"/>
    <property type="molecule type" value="Genomic_DNA"/>
</dbReference>
<protein>
    <submittedName>
        <fullName evidence="2">Uncharacterized protein</fullName>
    </submittedName>
</protein>
<keyword evidence="3" id="KW-1185">Reference proteome</keyword>
<proteinExistence type="predicted"/>
<dbReference type="Proteomes" id="UP001215598">
    <property type="component" value="Unassembled WGS sequence"/>
</dbReference>
<accession>A0AAD7H4J1</accession>
<comment type="caution">
    <text evidence="2">The sequence shown here is derived from an EMBL/GenBank/DDBJ whole genome shotgun (WGS) entry which is preliminary data.</text>
</comment>
<evidence type="ECO:0000313" key="2">
    <source>
        <dbReference type="EMBL" id="KAJ7711682.1"/>
    </source>
</evidence>
<gene>
    <name evidence="2" type="ORF">B0H16DRAFT_1480158</name>
</gene>
<dbReference type="AlphaFoldDB" id="A0AAD7H4J1"/>
<name>A0AAD7H4J1_9AGAR</name>
<evidence type="ECO:0000313" key="3">
    <source>
        <dbReference type="Proteomes" id="UP001215598"/>
    </source>
</evidence>
<organism evidence="2 3">
    <name type="scientific">Mycena metata</name>
    <dbReference type="NCBI Taxonomy" id="1033252"/>
    <lineage>
        <taxon>Eukaryota</taxon>
        <taxon>Fungi</taxon>
        <taxon>Dikarya</taxon>
        <taxon>Basidiomycota</taxon>
        <taxon>Agaricomycotina</taxon>
        <taxon>Agaricomycetes</taxon>
        <taxon>Agaricomycetidae</taxon>
        <taxon>Agaricales</taxon>
        <taxon>Marasmiineae</taxon>
        <taxon>Mycenaceae</taxon>
        <taxon>Mycena</taxon>
    </lineage>
</organism>
<feature type="compositionally biased region" description="Basic and acidic residues" evidence="1">
    <location>
        <begin position="124"/>
        <end position="146"/>
    </location>
</feature>
<evidence type="ECO:0000256" key="1">
    <source>
        <dbReference type="SAM" id="MobiDB-lite"/>
    </source>
</evidence>
<feature type="region of interest" description="Disordered" evidence="1">
    <location>
        <begin position="121"/>
        <end position="174"/>
    </location>
</feature>